<dbReference type="InterPro" id="IPR035937">
    <property type="entry name" value="FPG_N"/>
</dbReference>
<evidence type="ECO:0000256" key="3">
    <source>
        <dbReference type="ARBA" id="ARBA00022763"/>
    </source>
</evidence>
<dbReference type="PANTHER" id="PTHR22993:SF9">
    <property type="entry name" value="FORMAMIDOPYRIMIDINE-DNA GLYCOSYLASE"/>
    <property type="match status" value="1"/>
</dbReference>
<dbReference type="Pfam" id="PF06831">
    <property type="entry name" value="H2TH"/>
    <property type="match status" value="1"/>
</dbReference>
<dbReference type="FunFam" id="1.10.8.50:FF:000009">
    <property type="entry name" value="Formamidopyrimidine-DNA glycosylase"/>
    <property type="match status" value="1"/>
</dbReference>
<feature type="region of interest" description="Disordered" evidence="10">
    <location>
        <begin position="295"/>
        <end position="347"/>
    </location>
</feature>
<dbReference type="InterPro" id="IPR012319">
    <property type="entry name" value="FPG_cat"/>
</dbReference>
<dbReference type="GO" id="GO:0008270">
    <property type="term" value="F:zinc ion binding"/>
    <property type="evidence" value="ECO:0007669"/>
    <property type="project" value="InterPro"/>
</dbReference>
<dbReference type="Proteomes" id="UP000305948">
    <property type="component" value="Unassembled WGS sequence"/>
</dbReference>
<dbReference type="AlphaFoldDB" id="A0A5C3NIQ4"/>
<dbReference type="GO" id="GO:0006284">
    <property type="term" value="P:base-excision repair"/>
    <property type="evidence" value="ECO:0007669"/>
    <property type="project" value="InterPro"/>
</dbReference>
<dbReference type="GO" id="GO:0016829">
    <property type="term" value="F:lyase activity"/>
    <property type="evidence" value="ECO:0007669"/>
    <property type="project" value="UniProtKB-KW"/>
</dbReference>
<feature type="compositionally biased region" description="Basic residues" evidence="10">
    <location>
        <begin position="338"/>
        <end position="347"/>
    </location>
</feature>
<keyword evidence="6" id="KW-0234">DNA repair</keyword>
<protein>
    <submittedName>
        <fullName evidence="12">AtMMH-1</fullName>
    </submittedName>
</protein>
<dbReference type="PROSITE" id="PS51068">
    <property type="entry name" value="FPG_CAT"/>
    <property type="match status" value="1"/>
</dbReference>
<evidence type="ECO:0000256" key="10">
    <source>
        <dbReference type="SAM" id="MobiDB-lite"/>
    </source>
</evidence>
<dbReference type="SUPFAM" id="SSF81624">
    <property type="entry name" value="N-terminal domain of MutM-like DNA repair proteins"/>
    <property type="match status" value="1"/>
</dbReference>
<comment type="catalytic activity">
    <reaction evidence="1">
        <text>Hydrolysis of DNA containing ring-opened 7-methylguanine residues, releasing 2,6-diamino-4-hydroxy-5-(N-methyl)formamidopyrimidine.</text>
        <dbReference type="EC" id="3.2.2.23"/>
    </reaction>
</comment>
<keyword evidence="13" id="KW-1185">Reference proteome</keyword>
<keyword evidence="3" id="KW-0227">DNA damage</keyword>
<evidence type="ECO:0000256" key="6">
    <source>
        <dbReference type="ARBA" id="ARBA00023204"/>
    </source>
</evidence>
<accession>A0A5C3NIQ4</accession>
<dbReference type="GO" id="GO:0008534">
    <property type="term" value="F:oxidized purine nucleobase lesion DNA N-glycosylase activity"/>
    <property type="evidence" value="ECO:0007669"/>
    <property type="project" value="UniProtKB-EC"/>
</dbReference>
<dbReference type="STRING" id="5364.A0A5C3NIQ4"/>
<dbReference type="CDD" id="cd08972">
    <property type="entry name" value="PF_Nei_N"/>
    <property type="match status" value="1"/>
</dbReference>
<keyword evidence="5" id="KW-0238">DNA-binding</keyword>
<evidence type="ECO:0000256" key="2">
    <source>
        <dbReference type="ARBA" id="ARBA00009409"/>
    </source>
</evidence>
<dbReference type="SMART" id="SM01232">
    <property type="entry name" value="H2TH"/>
    <property type="match status" value="1"/>
</dbReference>
<evidence type="ECO:0000259" key="11">
    <source>
        <dbReference type="PROSITE" id="PS51068"/>
    </source>
</evidence>
<name>A0A5C3NIQ4_9AGAM</name>
<evidence type="ECO:0000256" key="5">
    <source>
        <dbReference type="ARBA" id="ARBA00023125"/>
    </source>
</evidence>
<keyword evidence="9" id="KW-0326">Glycosidase</keyword>
<evidence type="ECO:0000256" key="7">
    <source>
        <dbReference type="ARBA" id="ARBA00023239"/>
    </source>
</evidence>
<keyword evidence="8" id="KW-0511">Multifunctional enzyme</keyword>
<gene>
    <name evidence="12" type="ORF">OE88DRAFT_1651407</name>
</gene>
<dbReference type="Gene3D" id="1.10.8.50">
    <property type="match status" value="1"/>
</dbReference>
<dbReference type="SUPFAM" id="SSF46946">
    <property type="entry name" value="S13-like H2TH domain"/>
    <property type="match status" value="1"/>
</dbReference>
<dbReference type="GO" id="GO:0003684">
    <property type="term" value="F:damaged DNA binding"/>
    <property type="evidence" value="ECO:0007669"/>
    <property type="project" value="InterPro"/>
</dbReference>
<dbReference type="InterPro" id="IPR010979">
    <property type="entry name" value="Ribosomal_uS13-like_H2TH"/>
</dbReference>
<evidence type="ECO:0000256" key="9">
    <source>
        <dbReference type="ARBA" id="ARBA00023295"/>
    </source>
</evidence>
<keyword evidence="4" id="KW-0378">Hydrolase</keyword>
<dbReference type="Gene3D" id="3.20.190.10">
    <property type="entry name" value="MutM-like, N-terminal"/>
    <property type="match status" value="1"/>
</dbReference>
<reference evidence="12 13" key="1">
    <citation type="journal article" date="2019" name="Nat. Ecol. Evol.">
        <title>Megaphylogeny resolves global patterns of mushroom evolution.</title>
        <authorList>
            <person name="Varga T."/>
            <person name="Krizsan K."/>
            <person name="Foldi C."/>
            <person name="Dima B."/>
            <person name="Sanchez-Garcia M."/>
            <person name="Sanchez-Ramirez S."/>
            <person name="Szollosi G.J."/>
            <person name="Szarkandi J.G."/>
            <person name="Papp V."/>
            <person name="Albert L."/>
            <person name="Andreopoulos W."/>
            <person name="Angelini C."/>
            <person name="Antonin V."/>
            <person name="Barry K.W."/>
            <person name="Bougher N.L."/>
            <person name="Buchanan P."/>
            <person name="Buyck B."/>
            <person name="Bense V."/>
            <person name="Catcheside P."/>
            <person name="Chovatia M."/>
            <person name="Cooper J."/>
            <person name="Damon W."/>
            <person name="Desjardin D."/>
            <person name="Finy P."/>
            <person name="Geml J."/>
            <person name="Haridas S."/>
            <person name="Hughes K."/>
            <person name="Justo A."/>
            <person name="Karasinski D."/>
            <person name="Kautmanova I."/>
            <person name="Kiss B."/>
            <person name="Kocsube S."/>
            <person name="Kotiranta H."/>
            <person name="LaButti K.M."/>
            <person name="Lechner B.E."/>
            <person name="Liimatainen K."/>
            <person name="Lipzen A."/>
            <person name="Lukacs Z."/>
            <person name="Mihaltcheva S."/>
            <person name="Morgado L.N."/>
            <person name="Niskanen T."/>
            <person name="Noordeloos M.E."/>
            <person name="Ohm R.A."/>
            <person name="Ortiz-Santana B."/>
            <person name="Ovrebo C."/>
            <person name="Racz N."/>
            <person name="Riley R."/>
            <person name="Savchenko A."/>
            <person name="Shiryaev A."/>
            <person name="Soop K."/>
            <person name="Spirin V."/>
            <person name="Szebenyi C."/>
            <person name="Tomsovsky M."/>
            <person name="Tulloss R.E."/>
            <person name="Uehling J."/>
            <person name="Grigoriev I.V."/>
            <person name="Vagvolgyi C."/>
            <person name="Papp T."/>
            <person name="Martin F.M."/>
            <person name="Miettinen O."/>
            <person name="Hibbett D.S."/>
            <person name="Nagy L.G."/>
        </authorList>
    </citation>
    <scope>NUCLEOTIDE SEQUENCE [LARGE SCALE GENOMIC DNA]</scope>
    <source>
        <strain evidence="12 13">OMC1185</strain>
    </source>
</reference>
<dbReference type="SMART" id="SM00898">
    <property type="entry name" value="Fapy_DNA_glyco"/>
    <property type="match status" value="1"/>
</dbReference>
<evidence type="ECO:0000313" key="13">
    <source>
        <dbReference type="Proteomes" id="UP000305948"/>
    </source>
</evidence>
<evidence type="ECO:0000313" key="12">
    <source>
        <dbReference type="EMBL" id="TFK57594.1"/>
    </source>
</evidence>
<evidence type="ECO:0000256" key="4">
    <source>
        <dbReference type="ARBA" id="ARBA00022801"/>
    </source>
</evidence>
<dbReference type="InterPro" id="IPR015886">
    <property type="entry name" value="H2TH_FPG"/>
</dbReference>
<dbReference type="GO" id="GO:0003906">
    <property type="term" value="F:DNA-(apurinic or apyrimidinic site) endonuclease activity"/>
    <property type="evidence" value="ECO:0007669"/>
    <property type="project" value="InterPro"/>
</dbReference>
<evidence type="ECO:0000256" key="8">
    <source>
        <dbReference type="ARBA" id="ARBA00023268"/>
    </source>
</evidence>
<feature type="domain" description="Formamidopyrimidine-DNA glycosylase catalytic" evidence="11">
    <location>
        <begin position="2"/>
        <end position="135"/>
    </location>
</feature>
<dbReference type="GO" id="GO:0005634">
    <property type="term" value="C:nucleus"/>
    <property type="evidence" value="ECO:0007669"/>
    <property type="project" value="TreeGrafter"/>
</dbReference>
<keyword evidence="7" id="KW-0456">Lyase</keyword>
<sequence>MPELPLEVEETARMVRTTALGKSIQSVETAEDAIVFSDVTHEEFAKEITGRKVVNVGRYGKVFYIELDGAGRVPVLHLGMTGAVQVKGVPPIFYKEGKRKASTEWPPKFMKFVLHLSDETDTVAQLAFLDPRRLGRIRLCASPMNDPPISTLGFDPILSMPSLDEFTPMVIKRKCPIKALLLDQTFSAGIGNWVADEVLYHARIHPEQRCATLMPDQLFELHKQIQLVCQTAVEAHADDSKFPENWLFKHRWGKGKKEKHTLKLPSGEPATIRWITVGGRTSAYVVELQKLTPRLKGDDAQEDDEPADSDLTPLSDEATIIATVGKKRKAKPSSSRTRGSKRRAKAS</sequence>
<comment type="similarity">
    <text evidence="2">Belongs to the FPG family.</text>
</comment>
<dbReference type="PANTHER" id="PTHR22993">
    <property type="entry name" value="FORMAMIDOPYRIMIDINE-DNA GLYCOSYLASE"/>
    <property type="match status" value="1"/>
</dbReference>
<dbReference type="OrthoDB" id="444592at2759"/>
<dbReference type="EMBL" id="ML213503">
    <property type="protein sequence ID" value="TFK57594.1"/>
    <property type="molecule type" value="Genomic_DNA"/>
</dbReference>
<organism evidence="12 13">
    <name type="scientific">Heliocybe sulcata</name>
    <dbReference type="NCBI Taxonomy" id="5364"/>
    <lineage>
        <taxon>Eukaryota</taxon>
        <taxon>Fungi</taxon>
        <taxon>Dikarya</taxon>
        <taxon>Basidiomycota</taxon>
        <taxon>Agaricomycotina</taxon>
        <taxon>Agaricomycetes</taxon>
        <taxon>Gloeophyllales</taxon>
        <taxon>Gloeophyllaceae</taxon>
        <taxon>Heliocybe</taxon>
    </lineage>
</organism>
<evidence type="ECO:0000256" key="1">
    <source>
        <dbReference type="ARBA" id="ARBA00001668"/>
    </source>
</evidence>
<proteinExistence type="inferred from homology"/>
<dbReference type="Pfam" id="PF01149">
    <property type="entry name" value="Fapy_DNA_glyco"/>
    <property type="match status" value="1"/>
</dbReference>